<reference evidence="9 10" key="1">
    <citation type="journal article" date="2019" name="Emerg. Microbes Infect.">
        <title>Comprehensive subspecies identification of 175 nontuberculous mycobacteria species based on 7547 genomic profiles.</title>
        <authorList>
            <person name="Matsumoto Y."/>
            <person name="Kinjo T."/>
            <person name="Motooka D."/>
            <person name="Nabeya D."/>
            <person name="Jung N."/>
            <person name="Uechi K."/>
            <person name="Horii T."/>
            <person name="Iida T."/>
            <person name="Fujita J."/>
            <person name="Nakamura S."/>
        </authorList>
    </citation>
    <scope>NUCLEOTIDE SEQUENCE [LARGE SCALE GENOMIC DNA]</scope>
    <source>
        <strain evidence="9 10">JCM 12603</strain>
    </source>
</reference>
<dbReference type="InterPro" id="IPR025824">
    <property type="entry name" value="OB-fold_nuc-bd_dom"/>
</dbReference>
<keyword evidence="2 5" id="KW-0540">Nuclease</keyword>
<comment type="function">
    <text evidence="5">Bidirectionally degrades single-stranded DNA into large acid-insoluble oligonucleotides, which are then degraded further into small acid-soluble oligonucleotides.</text>
</comment>
<evidence type="ECO:0000256" key="6">
    <source>
        <dbReference type="RuleBase" id="RU004355"/>
    </source>
</evidence>
<keyword evidence="1 5" id="KW-0963">Cytoplasm</keyword>
<dbReference type="Pfam" id="PF13742">
    <property type="entry name" value="tRNA_anti_2"/>
    <property type="match status" value="1"/>
</dbReference>
<evidence type="ECO:0000259" key="8">
    <source>
        <dbReference type="Pfam" id="PF13742"/>
    </source>
</evidence>
<sequence length="422" mass="45296">MTEPPQGQSADNPFPVRGVAIRVAGWIDKLGAVWVEGQIAQLTLRPNSNTAFITLRDPAADMSLSLTCPRDLVVNAPVRMTDGTQVIVFGKPNFYTGRGTFSLRVSEIRAVGIGELLARIERLRRLLDAEGLFDPRLKRSLPFLPDTIGLITGRASAAEHDIMAVTTGRWPAVRFSVRHTVVQGPNAVPQIVEALRGLDADPAVDVIVLARGGGSVEDLLPFSDETLCREIARCTTPVVSAIGHEPDNPLCDLVADVRAATPTDAAKRIVPDTGAEQALVKDLRSRSARALRNWVNREQHAVTQLRSRPVLARPLEAIDARGEEIHRARRTARRDITRLLAAESDRVGHLAARLATLGPAATLARGYAVVQGLPTDGPPHVLHSVNDAPAGARLRIRVADGALTALSKGAVDDEQGGADEAH</sequence>
<gene>
    <name evidence="5 9" type="primary">xseA</name>
    <name evidence="9" type="ORF">MPOR_46990</name>
</gene>
<comment type="catalytic activity">
    <reaction evidence="5 6">
        <text>Exonucleolytic cleavage in either 5'- to 3'- or 3'- to 5'-direction to yield nucleoside 5'-phosphates.</text>
        <dbReference type="EC" id="3.1.11.6"/>
    </reaction>
</comment>
<dbReference type="AlphaFoldDB" id="A0A6N4VHM7"/>
<keyword evidence="3 5" id="KW-0378">Hydrolase</keyword>
<evidence type="ECO:0000256" key="5">
    <source>
        <dbReference type="HAMAP-Rule" id="MF_00378"/>
    </source>
</evidence>
<keyword evidence="10" id="KW-1185">Reference proteome</keyword>
<dbReference type="NCBIfam" id="TIGR00237">
    <property type="entry name" value="xseA"/>
    <property type="match status" value="1"/>
</dbReference>
<accession>A0A6N4VHM7</accession>
<proteinExistence type="inferred from homology"/>
<evidence type="ECO:0000256" key="2">
    <source>
        <dbReference type="ARBA" id="ARBA00022722"/>
    </source>
</evidence>
<evidence type="ECO:0000259" key="7">
    <source>
        <dbReference type="Pfam" id="PF02601"/>
    </source>
</evidence>
<dbReference type="GO" id="GO:0003676">
    <property type="term" value="F:nucleic acid binding"/>
    <property type="evidence" value="ECO:0007669"/>
    <property type="project" value="InterPro"/>
</dbReference>
<comment type="subcellular location">
    <subcellularLocation>
        <location evidence="5 6">Cytoplasm</location>
    </subcellularLocation>
</comment>
<feature type="domain" description="Exonuclease VII large subunit C-terminal" evidence="7">
    <location>
        <begin position="132"/>
        <end position="330"/>
    </location>
</feature>
<dbReference type="RefSeq" id="WP_163678134.1">
    <property type="nucleotide sequence ID" value="NZ_AP022570.1"/>
</dbReference>
<dbReference type="HAMAP" id="MF_00378">
    <property type="entry name" value="Exonuc_7_L"/>
    <property type="match status" value="1"/>
</dbReference>
<dbReference type="InterPro" id="IPR003753">
    <property type="entry name" value="Exonuc_VII_L"/>
</dbReference>
<dbReference type="GO" id="GO:0006308">
    <property type="term" value="P:DNA catabolic process"/>
    <property type="evidence" value="ECO:0007669"/>
    <property type="project" value="UniProtKB-UniRule"/>
</dbReference>
<dbReference type="KEGG" id="mpof:MPOR_46990"/>
<evidence type="ECO:0000256" key="3">
    <source>
        <dbReference type="ARBA" id="ARBA00022801"/>
    </source>
</evidence>
<comment type="subunit">
    <text evidence="5">Heterooligomer composed of large and small subunits.</text>
</comment>
<dbReference type="Pfam" id="PF02601">
    <property type="entry name" value="Exonuc_VII_L"/>
    <property type="match status" value="1"/>
</dbReference>
<name>A0A6N4VHM7_9MYCO</name>
<dbReference type="CDD" id="cd04489">
    <property type="entry name" value="ExoVII_LU_OBF"/>
    <property type="match status" value="1"/>
</dbReference>
<dbReference type="InterPro" id="IPR020579">
    <property type="entry name" value="Exonuc_VII_lsu_C"/>
</dbReference>
<organism evidence="9 10">
    <name type="scientific">Mycolicibacterium poriferae</name>
    <dbReference type="NCBI Taxonomy" id="39694"/>
    <lineage>
        <taxon>Bacteria</taxon>
        <taxon>Bacillati</taxon>
        <taxon>Actinomycetota</taxon>
        <taxon>Actinomycetes</taxon>
        <taxon>Mycobacteriales</taxon>
        <taxon>Mycobacteriaceae</taxon>
        <taxon>Mycolicibacterium</taxon>
    </lineage>
</organism>
<dbReference type="EC" id="3.1.11.6" evidence="5"/>
<evidence type="ECO:0000313" key="10">
    <source>
        <dbReference type="Proteomes" id="UP000466785"/>
    </source>
</evidence>
<comment type="similarity">
    <text evidence="5 6">Belongs to the XseA family.</text>
</comment>
<evidence type="ECO:0000313" key="9">
    <source>
        <dbReference type="EMBL" id="BBX53673.1"/>
    </source>
</evidence>
<dbReference type="PANTHER" id="PTHR30008">
    <property type="entry name" value="EXODEOXYRIBONUCLEASE 7 LARGE SUBUNIT"/>
    <property type="match status" value="1"/>
</dbReference>
<dbReference type="GO" id="GO:0008855">
    <property type="term" value="F:exodeoxyribonuclease VII activity"/>
    <property type="evidence" value="ECO:0007669"/>
    <property type="project" value="UniProtKB-UniRule"/>
</dbReference>
<protein>
    <recommendedName>
        <fullName evidence="5">Exodeoxyribonuclease 7 large subunit</fullName>
        <ecNumber evidence="5">3.1.11.6</ecNumber>
    </recommendedName>
    <alternativeName>
        <fullName evidence="5">Exodeoxyribonuclease VII large subunit</fullName>
        <shortName evidence="5">Exonuclease VII large subunit</shortName>
    </alternativeName>
</protein>
<dbReference type="Proteomes" id="UP000466785">
    <property type="component" value="Chromosome"/>
</dbReference>
<keyword evidence="4 5" id="KW-0269">Exonuclease</keyword>
<evidence type="ECO:0000256" key="4">
    <source>
        <dbReference type="ARBA" id="ARBA00022839"/>
    </source>
</evidence>
<feature type="domain" description="OB-fold nucleic acid binding" evidence="8">
    <location>
        <begin position="23"/>
        <end position="109"/>
    </location>
</feature>
<dbReference type="GO" id="GO:0009318">
    <property type="term" value="C:exodeoxyribonuclease VII complex"/>
    <property type="evidence" value="ECO:0007669"/>
    <property type="project" value="UniProtKB-UniRule"/>
</dbReference>
<dbReference type="PANTHER" id="PTHR30008:SF0">
    <property type="entry name" value="EXODEOXYRIBONUCLEASE 7 LARGE SUBUNIT"/>
    <property type="match status" value="1"/>
</dbReference>
<evidence type="ECO:0000256" key="1">
    <source>
        <dbReference type="ARBA" id="ARBA00022490"/>
    </source>
</evidence>
<dbReference type="GO" id="GO:0005737">
    <property type="term" value="C:cytoplasm"/>
    <property type="evidence" value="ECO:0007669"/>
    <property type="project" value="UniProtKB-SubCell"/>
</dbReference>
<dbReference type="EMBL" id="AP022570">
    <property type="protein sequence ID" value="BBX53673.1"/>
    <property type="molecule type" value="Genomic_DNA"/>
</dbReference>